<sequence>MSTRNKLGSKQKFLSSRQPHSALSHCRPTMTTPNAFVSQKPGKEFRNQIGSQNHRFRTLRSLLHSPRVHKEAAKSPNCLRRFFPYKTNLLFA</sequence>
<keyword evidence="3" id="KW-1185">Reference proteome</keyword>
<dbReference type="Proteomes" id="UP001054837">
    <property type="component" value="Unassembled WGS sequence"/>
</dbReference>
<evidence type="ECO:0000256" key="1">
    <source>
        <dbReference type="SAM" id="MobiDB-lite"/>
    </source>
</evidence>
<name>A0AAV4V6R6_9ARAC</name>
<evidence type="ECO:0000313" key="2">
    <source>
        <dbReference type="EMBL" id="GIY65935.1"/>
    </source>
</evidence>
<accession>A0AAV4V6R6</accession>
<organism evidence="2 3">
    <name type="scientific">Caerostris darwini</name>
    <dbReference type="NCBI Taxonomy" id="1538125"/>
    <lineage>
        <taxon>Eukaryota</taxon>
        <taxon>Metazoa</taxon>
        <taxon>Ecdysozoa</taxon>
        <taxon>Arthropoda</taxon>
        <taxon>Chelicerata</taxon>
        <taxon>Arachnida</taxon>
        <taxon>Araneae</taxon>
        <taxon>Araneomorphae</taxon>
        <taxon>Entelegynae</taxon>
        <taxon>Araneoidea</taxon>
        <taxon>Araneidae</taxon>
        <taxon>Caerostris</taxon>
    </lineage>
</organism>
<dbReference type="AlphaFoldDB" id="A0AAV4V6R6"/>
<proteinExistence type="predicted"/>
<dbReference type="EMBL" id="BPLQ01012510">
    <property type="protein sequence ID" value="GIY65935.1"/>
    <property type="molecule type" value="Genomic_DNA"/>
</dbReference>
<protein>
    <submittedName>
        <fullName evidence="2">Uncharacterized protein</fullName>
    </submittedName>
</protein>
<comment type="caution">
    <text evidence="2">The sequence shown here is derived from an EMBL/GenBank/DDBJ whole genome shotgun (WGS) entry which is preliminary data.</text>
</comment>
<evidence type="ECO:0000313" key="3">
    <source>
        <dbReference type="Proteomes" id="UP001054837"/>
    </source>
</evidence>
<feature type="region of interest" description="Disordered" evidence="1">
    <location>
        <begin position="1"/>
        <end position="38"/>
    </location>
</feature>
<reference evidence="2 3" key="1">
    <citation type="submission" date="2021-06" db="EMBL/GenBank/DDBJ databases">
        <title>Caerostris darwini draft genome.</title>
        <authorList>
            <person name="Kono N."/>
            <person name="Arakawa K."/>
        </authorList>
    </citation>
    <scope>NUCLEOTIDE SEQUENCE [LARGE SCALE GENOMIC DNA]</scope>
</reference>
<feature type="compositionally biased region" description="Polar residues" evidence="1">
    <location>
        <begin position="1"/>
        <end position="21"/>
    </location>
</feature>
<gene>
    <name evidence="2" type="ORF">CDAR_544811</name>
</gene>